<dbReference type="AlphaFoldDB" id="A0ABD5LQZ5"/>
<evidence type="ECO:0000313" key="1">
    <source>
        <dbReference type="EMBL" id="MEY2343783.1"/>
    </source>
</evidence>
<proteinExistence type="predicted"/>
<sequence>MNIRLGKMNFAISSFDKLYEALLLKGDVKEAYYYGLLLNYDVNNVAMFYSLSDIERKNIEYRVADYLKEIQK</sequence>
<protein>
    <submittedName>
        <fullName evidence="1">Uncharacterized protein</fullName>
    </submittedName>
</protein>
<accession>A0ABD5LQZ5</accession>
<reference evidence="1" key="1">
    <citation type="submission" date="2021-05" db="EMBL/GenBank/DDBJ databases">
        <title>First report of NDM-5 and VEB-6 producing Proteus mirabilis isolated from blood of a sepsis patient in Kolkata, India.</title>
        <authorList>
            <person name="Halder G."/>
            <person name="Chaudhuri B."/>
            <person name="Dutta S."/>
        </authorList>
    </citation>
    <scope>NUCLEOTIDE SEQUENCE [LARGE SCALE GENOMIC DNA]</scope>
    <source>
        <strain evidence="1">7049</strain>
    </source>
</reference>
<name>A0ABD5LQZ5_PROMI</name>
<gene>
    <name evidence="1" type="ORF">I3679_004100</name>
</gene>
<dbReference type="EMBL" id="JADQCH020000001">
    <property type="protein sequence ID" value="MEY2343783.1"/>
    <property type="molecule type" value="Genomic_DNA"/>
</dbReference>
<comment type="caution">
    <text evidence="1">The sequence shown here is derived from an EMBL/GenBank/DDBJ whole genome shotgun (WGS) entry which is preliminary data.</text>
</comment>
<organism evidence="1">
    <name type="scientific">Proteus mirabilis</name>
    <dbReference type="NCBI Taxonomy" id="584"/>
    <lineage>
        <taxon>Bacteria</taxon>
        <taxon>Pseudomonadati</taxon>
        <taxon>Pseudomonadota</taxon>
        <taxon>Gammaproteobacteria</taxon>
        <taxon>Enterobacterales</taxon>
        <taxon>Morganellaceae</taxon>
        <taxon>Proteus</taxon>
    </lineage>
</organism>